<dbReference type="Proteomes" id="UP001221898">
    <property type="component" value="Unassembled WGS sequence"/>
</dbReference>
<proteinExistence type="predicted"/>
<evidence type="ECO:0000313" key="1">
    <source>
        <dbReference type="EMBL" id="KAJ8416422.1"/>
    </source>
</evidence>
<keyword evidence="2" id="KW-1185">Reference proteome</keyword>
<evidence type="ECO:0000313" key="2">
    <source>
        <dbReference type="Proteomes" id="UP001221898"/>
    </source>
</evidence>
<reference evidence="1" key="1">
    <citation type="journal article" date="2023" name="Science">
        <title>Genome structures resolve the early diversification of teleost fishes.</title>
        <authorList>
            <person name="Parey E."/>
            <person name="Louis A."/>
            <person name="Montfort J."/>
            <person name="Bouchez O."/>
            <person name="Roques C."/>
            <person name="Iampietro C."/>
            <person name="Lluch J."/>
            <person name="Castinel A."/>
            <person name="Donnadieu C."/>
            <person name="Desvignes T."/>
            <person name="Floi Bucao C."/>
            <person name="Jouanno E."/>
            <person name="Wen M."/>
            <person name="Mejri S."/>
            <person name="Dirks R."/>
            <person name="Jansen H."/>
            <person name="Henkel C."/>
            <person name="Chen W.J."/>
            <person name="Zahm M."/>
            <person name="Cabau C."/>
            <person name="Klopp C."/>
            <person name="Thompson A.W."/>
            <person name="Robinson-Rechavi M."/>
            <person name="Braasch I."/>
            <person name="Lecointre G."/>
            <person name="Bobe J."/>
            <person name="Postlethwait J.H."/>
            <person name="Berthelot C."/>
            <person name="Roest Crollius H."/>
            <person name="Guiguen Y."/>
        </authorList>
    </citation>
    <scope>NUCLEOTIDE SEQUENCE</scope>
    <source>
        <strain evidence="1">NC1722</strain>
    </source>
</reference>
<sequence>MLPRHLTLRPSLGWGGIPPALGVSPRNLSTGTTVDPLSPFLLHLLVHSSHLSLLPLVHPRCLAQASLTQAISQTALTPRAPPPAEVWANAAHQPKSPIECLNVEANQGLWPWSTAQSSIAH</sequence>
<protein>
    <submittedName>
        <fullName evidence="1">Uncharacterized protein</fullName>
    </submittedName>
</protein>
<name>A0AAD7T9H1_9TELE</name>
<dbReference type="EMBL" id="JAINUG010000006">
    <property type="protein sequence ID" value="KAJ8416422.1"/>
    <property type="molecule type" value="Genomic_DNA"/>
</dbReference>
<comment type="caution">
    <text evidence="1">The sequence shown here is derived from an EMBL/GenBank/DDBJ whole genome shotgun (WGS) entry which is preliminary data.</text>
</comment>
<gene>
    <name evidence="1" type="ORF">AAFF_G00357100</name>
</gene>
<organism evidence="1 2">
    <name type="scientific">Aldrovandia affinis</name>
    <dbReference type="NCBI Taxonomy" id="143900"/>
    <lineage>
        <taxon>Eukaryota</taxon>
        <taxon>Metazoa</taxon>
        <taxon>Chordata</taxon>
        <taxon>Craniata</taxon>
        <taxon>Vertebrata</taxon>
        <taxon>Euteleostomi</taxon>
        <taxon>Actinopterygii</taxon>
        <taxon>Neopterygii</taxon>
        <taxon>Teleostei</taxon>
        <taxon>Notacanthiformes</taxon>
        <taxon>Halosauridae</taxon>
        <taxon>Aldrovandia</taxon>
    </lineage>
</organism>
<dbReference type="AlphaFoldDB" id="A0AAD7T9H1"/>
<accession>A0AAD7T9H1</accession>